<accession>A0A0N9NCA1</accession>
<dbReference type="PATRIC" id="fig|1136941.3.peg.2730"/>
<dbReference type="KEGG" id="goq:ACH46_13420"/>
<dbReference type="Proteomes" id="UP000063789">
    <property type="component" value="Chromosome"/>
</dbReference>
<dbReference type="RefSeq" id="WP_062393368.1">
    <property type="nucleotide sequence ID" value="NZ_CP011853.1"/>
</dbReference>
<dbReference type="Gene3D" id="3.40.1350.10">
    <property type="match status" value="1"/>
</dbReference>
<reference evidence="1 2" key="2">
    <citation type="journal article" date="2017" name="Int. J. Syst. Evol. Microbiol.">
        <title>Gordonia phthalatica sp. nov., a di-n-butyl phthalate-degrading bacterium isolated from activated sludge.</title>
        <authorList>
            <person name="Jin D."/>
            <person name="Kong X."/>
            <person name="Jia M."/>
            <person name="Yu X."/>
            <person name="Wang X."/>
            <person name="Zhuang X."/>
            <person name="Deng Y."/>
            <person name="Bai Z."/>
        </authorList>
    </citation>
    <scope>NUCLEOTIDE SEQUENCE [LARGE SCALE GENOMIC DNA]</scope>
    <source>
        <strain evidence="1 2">QH-11</strain>
    </source>
</reference>
<dbReference type="InterPro" id="IPR011856">
    <property type="entry name" value="tRNA_endonuc-like_dom_sf"/>
</dbReference>
<proteinExistence type="predicted"/>
<keyword evidence="2" id="KW-1185">Reference proteome</keyword>
<dbReference type="GO" id="GO:0003676">
    <property type="term" value="F:nucleic acid binding"/>
    <property type="evidence" value="ECO:0007669"/>
    <property type="project" value="InterPro"/>
</dbReference>
<reference evidence="2" key="1">
    <citation type="submission" date="2015-06" db="EMBL/GenBank/DDBJ databases">
        <title>Complete genome sequence and metabolic analysis of phthalate degradation pathway in Gordonia sp. QH-11.</title>
        <authorList>
            <person name="Jin D."/>
            <person name="Kong X."/>
            <person name="Bai Z."/>
        </authorList>
    </citation>
    <scope>NUCLEOTIDE SEQUENCE [LARGE SCALE GENOMIC DNA]</scope>
    <source>
        <strain evidence="2">QH-11</strain>
    </source>
</reference>
<dbReference type="OrthoDB" id="120785at2"/>
<gene>
    <name evidence="1" type="ORF">ACH46_13420</name>
</gene>
<dbReference type="AlphaFoldDB" id="A0A0N9NCA1"/>
<name>A0A0N9NCA1_9ACTN</name>
<evidence type="ECO:0000313" key="1">
    <source>
        <dbReference type="EMBL" id="ALG85290.1"/>
    </source>
</evidence>
<protein>
    <submittedName>
        <fullName evidence="1">Uncharacterized protein</fullName>
    </submittedName>
</protein>
<dbReference type="STRING" id="1136941.ACH46_13420"/>
<evidence type="ECO:0000313" key="2">
    <source>
        <dbReference type="Proteomes" id="UP000063789"/>
    </source>
</evidence>
<sequence length="144" mass="15713">MSSLHIGAAGELLVQYRLLRLGIDSARLTTDSGVDLVAYSSEDNTARTIQVKSTDKPVRAGGKGALALGWSLPVDLHAELLATVLLSTDTVWLFTRDEARELASPRARDTMLLNWYVDPTVRGNLAQHQVEAHRIEHKASVLIG</sequence>
<dbReference type="EMBL" id="CP011853">
    <property type="protein sequence ID" value="ALG85290.1"/>
    <property type="molecule type" value="Genomic_DNA"/>
</dbReference>
<organism evidence="1 2">
    <name type="scientific">Gordonia phthalatica</name>
    <dbReference type="NCBI Taxonomy" id="1136941"/>
    <lineage>
        <taxon>Bacteria</taxon>
        <taxon>Bacillati</taxon>
        <taxon>Actinomycetota</taxon>
        <taxon>Actinomycetes</taxon>
        <taxon>Mycobacteriales</taxon>
        <taxon>Gordoniaceae</taxon>
        <taxon>Gordonia</taxon>
    </lineage>
</organism>